<keyword evidence="1" id="KW-0540">Nuclease</keyword>
<keyword evidence="4" id="KW-0460">Magnesium</keyword>
<proteinExistence type="predicted"/>
<comment type="caution">
    <text evidence="6">The sequence shown here is derived from an EMBL/GenBank/DDBJ whole genome shotgun (WGS) entry which is preliminary data.</text>
</comment>
<dbReference type="SUPFAM" id="SSF88723">
    <property type="entry name" value="PIN domain-like"/>
    <property type="match status" value="1"/>
</dbReference>
<dbReference type="RefSeq" id="WP_068124466.1">
    <property type="nucleotide sequence ID" value="NZ_CCXJ01000719.1"/>
</dbReference>
<keyword evidence="7" id="KW-1185">Reference proteome</keyword>
<dbReference type="Pfam" id="PF01850">
    <property type="entry name" value="PIN"/>
    <property type="match status" value="1"/>
</dbReference>
<evidence type="ECO:0000256" key="2">
    <source>
        <dbReference type="ARBA" id="ARBA00022723"/>
    </source>
</evidence>
<keyword evidence="3" id="KW-0378">Hydrolase</keyword>
<evidence type="ECO:0000313" key="7">
    <source>
        <dbReference type="Proteomes" id="UP001240447"/>
    </source>
</evidence>
<dbReference type="InterPro" id="IPR029060">
    <property type="entry name" value="PIN-like_dom_sf"/>
</dbReference>
<organism evidence="6 7">
    <name type="scientific">Nocardioides massiliensis</name>
    <dbReference type="NCBI Taxonomy" id="1325935"/>
    <lineage>
        <taxon>Bacteria</taxon>
        <taxon>Bacillati</taxon>
        <taxon>Actinomycetota</taxon>
        <taxon>Actinomycetes</taxon>
        <taxon>Propionibacteriales</taxon>
        <taxon>Nocardioidaceae</taxon>
        <taxon>Nocardioides</taxon>
    </lineage>
</organism>
<dbReference type="InterPro" id="IPR002716">
    <property type="entry name" value="PIN_dom"/>
</dbReference>
<evidence type="ECO:0000256" key="1">
    <source>
        <dbReference type="ARBA" id="ARBA00022722"/>
    </source>
</evidence>
<protein>
    <submittedName>
        <fullName evidence="6">Nucleic acid-binding protein</fullName>
    </submittedName>
</protein>
<evidence type="ECO:0000313" key="6">
    <source>
        <dbReference type="EMBL" id="MDP9823389.1"/>
    </source>
</evidence>
<name>A0ABT9NSJ5_9ACTN</name>
<feature type="domain" description="PIN" evidence="5">
    <location>
        <begin position="7"/>
        <end position="111"/>
    </location>
</feature>
<gene>
    <name evidence="6" type="ORF">J2S59_003198</name>
</gene>
<sequence length="126" mass="12856">MSAGLTLDAGALIAVERGNGRIRALLRAAAERSLPVVVPAGVVAQVWRGGPRQARLATLLASADVSVVELDGPAARAVGVLCGRVGQSDVVDGHVALVARQRRHIVVTSDPADIAAFDPSLPIAVV</sequence>
<accession>A0ABT9NSJ5</accession>
<evidence type="ECO:0000256" key="3">
    <source>
        <dbReference type="ARBA" id="ARBA00022801"/>
    </source>
</evidence>
<evidence type="ECO:0000259" key="5">
    <source>
        <dbReference type="Pfam" id="PF01850"/>
    </source>
</evidence>
<keyword evidence="2" id="KW-0479">Metal-binding</keyword>
<dbReference type="EMBL" id="JAUSQM010000001">
    <property type="protein sequence ID" value="MDP9823389.1"/>
    <property type="molecule type" value="Genomic_DNA"/>
</dbReference>
<evidence type="ECO:0000256" key="4">
    <source>
        <dbReference type="ARBA" id="ARBA00022842"/>
    </source>
</evidence>
<dbReference type="Gene3D" id="3.40.50.1010">
    <property type="entry name" value="5'-nuclease"/>
    <property type="match status" value="1"/>
</dbReference>
<dbReference type="Proteomes" id="UP001240447">
    <property type="component" value="Unassembled WGS sequence"/>
</dbReference>
<reference evidence="6 7" key="1">
    <citation type="submission" date="2023-07" db="EMBL/GenBank/DDBJ databases">
        <title>Sequencing the genomes of 1000 actinobacteria strains.</title>
        <authorList>
            <person name="Klenk H.-P."/>
        </authorList>
    </citation>
    <scope>NUCLEOTIDE SEQUENCE [LARGE SCALE GENOMIC DNA]</scope>
    <source>
        <strain evidence="6 7">GD13</strain>
    </source>
</reference>